<accession>A0A0L8I3Y2</accession>
<dbReference type="EMBL" id="KQ416682">
    <property type="protein sequence ID" value="KOF95790.1"/>
    <property type="molecule type" value="Genomic_DNA"/>
</dbReference>
<dbReference type="AlphaFoldDB" id="A0A0L8I3Y2"/>
<dbReference type="SMART" id="SM00326">
    <property type="entry name" value="SH3"/>
    <property type="match status" value="1"/>
</dbReference>
<keyword evidence="1 2" id="KW-0728">SH3 domain</keyword>
<evidence type="ECO:0000256" key="1">
    <source>
        <dbReference type="ARBA" id="ARBA00022443"/>
    </source>
</evidence>
<evidence type="ECO:0000256" key="3">
    <source>
        <dbReference type="SAM" id="MobiDB-lite"/>
    </source>
</evidence>
<dbReference type="InterPro" id="IPR036028">
    <property type="entry name" value="SH3-like_dom_sf"/>
</dbReference>
<protein>
    <recommendedName>
        <fullName evidence="4">SH3 domain-containing protein</fullName>
    </recommendedName>
</protein>
<dbReference type="STRING" id="37653.A0A0L8I3Y2"/>
<evidence type="ECO:0000259" key="4">
    <source>
        <dbReference type="PROSITE" id="PS50002"/>
    </source>
</evidence>
<dbReference type="InterPro" id="IPR001452">
    <property type="entry name" value="SH3_domain"/>
</dbReference>
<dbReference type="Gene3D" id="2.30.30.40">
    <property type="entry name" value="SH3 Domains"/>
    <property type="match status" value="1"/>
</dbReference>
<feature type="domain" description="SH3" evidence="4">
    <location>
        <begin position="2"/>
        <end position="75"/>
    </location>
</feature>
<evidence type="ECO:0000313" key="5">
    <source>
        <dbReference type="EMBL" id="KOF95790.1"/>
    </source>
</evidence>
<reference evidence="5" key="1">
    <citation type="submission" date="2015-07" db="EMBL/GenBank/DDBJ databases">
        <title>MeaNS - Measles Nucleotide Surveillance Program.</title>
        <authorList>
            <person name="Tran T."/>
            <person name="Druce J."/>
        </authorList>
    </citation>
    <scope>NUCLEOTIDE SEQUENCE</scope>
    <source>
        <strain evidence="5">UCB-OBI-ISO-001</strain>
        <tissue evidence="5">Gonad</tissue>
    </source>
</reference>
<name>A0A0L8I3Y2_OCTBM</name>
<feature type="compositionally biased region" description="Basic and acidic residues" evidence="3">
    <location>
        <begin position="92"/>
        <end position="102"/>
    </location>
</feature>
<dbReference type="PROSITE" id="PS50002">
    <property type="entry name" value="SH3"/>
    <property type="match status" value="1"/>
</dbReference>
<proteinExistence type="predicted"/>
<dbReference type="SUPFAM" id="SSF50044">
    <property type="entry name" value="SH3-domain"/>
    <property type="match status" value="1"/>
</dbReference>
<feature type="region of interest" description="Disordered" evidence="3">
    <location>
        <begin position="73"/>
        <end position="102"/>
    </location>
</feature>
<gene>
    <name evidence="5" type="ORF">OCBIM_22037193mg</name>
</gene>
<sequence length="102" mass="11625">MEETYIYVANYEYTPDVNHKGDIAISVGDRLLVTTPVSSNFKGSLEKPEGWLRGVNVSKNVCGNFPGNYVRFEGKLPPRDPPPPYRQPQNTDLRHCTESEYY</sequence>
<evidence type="ECO:0000256" key="2">
    <source>
        <dbReference type="PROSITE-ProRule" id="PRU00192"/>
    </source>
</evidence>
<organism evidence="5">
    <name type="scientific">Octopus bimaculoides</name>
    <name type="common">California two-spotted octopus</name>
    <dbReference type="NCBI Taxonomy" id="37653"/>
    <lineage>
        <taxon>Eukaryota</taxon>
        <taxon>Metazoa</taxon>
        <taxon>Spiralia</taxon>
        <taxon>Lophotrochozoa</taxon>
        <taxon>Mollusca</taxon>
        <taxon>Cephalopoda</taxon>
        <taxon>Coleoidea</taxon>
        <taxon>Octopodiformes</taxon>
        <taxon>Octopoda</taxon>
        <taxon>Incirrata</taxon>
        <taxon>Octopodidae</taxon>
        <taxon>Octopus</taxon>
    </lineage>
</organism>